<accession>A0A174UI42</accession>
<dbReference type="InterPro" id="IPR015943">
    <property type="entry name" value="WD40/YVTN_repeat-like_dom_sf"/>
</dbReference>
<dbReference type="SMART" id="SM00388">
    <property type="entry name" value="HisKA"/>
    <property type="match status" value="1"/>
</dbReference>
<dbReference type="SUPFAM" id="SSF63829">
    <property type="entry name" value="Calcium-dependent phosphotriesterase"/>
    <property type="match status" value="3"/>
</dbReference>
<dbReference type="GO" id="GO:0000155">
    <property type="term" value="F:phosphorelay sensor kinase activity"/>
    <property type="evidence" value="ECO:0007669"/>
    <property type="project" value="InterPro"/>
</dbReference>
<dbReference type="SUPFAM" id="SSF47384">
    <property type="entry name" value="Homodimeric domain of signal transducing histidine kinase"/>
    <property type="match status" value="1"/>
</dbReference>
<gene>
    <name evidence="13" type="primary">evgS_15</name>
    <name evidence="13" type="ORF">ERS852494_04286</name>
</gene>
<feature type="transmembrane region" description="Helical" evidence="8">
    <location>
        <begin position="803"/>
        <end position="824"/>
    </location>
</feature>
<dbReference type="PROSITE" id="PS50109">
    <property type="entry name" value="HIS_KIN"/>
    <property type="match status" value="1"/>
</dbReference>
<dbReference type="SMART" id="SM00342">
    <property type="entry name" value="HTH_ARAC"/>
    <property type="match status" value="1"/>
</dbReference>
<evidence type="ECO:0000256" key="9">
    <source>
        <dbReference type="SAM" id="SignalP"/>
    </source>
</evidence>
<dbReference type="SUPFAM" id="SSF46689">
    <property type="entry name" value="Homeodomain-like"/>
    <property type="match status" value="1"/>
</dbReference>
<dbReference type="EC" id="2.7.13.3" evidence="2"/>
<dbReference type="CDD" id="cd00082">
    <property type="entry name" value="HisKA"/>
    <property type="match status" value="1"/>
</dbReference>
<dbReference type="PROSITE" id="PS50110">
    <property type="entry name" value="RESPONSE_REGULATORY"/>
    <property type="match status" value="1"/>
</dbReference>
<sequence>MQKELVHLLFSFTFFCLLTTNTYAANTGKYASNLKFIPIPSSILPTNDVRILYQDSDGYIWLPTYNGLVRYDGYSVVNYGLNDGTNLSFNCYLNVVVEDHDKNLWIAAEKGVFKLHKLTGDIERIGNDKLESLNAADIFCTKNGDIWVGGDRGLFRKKKGEDIFERIDLPSQRLASVSSIIEDDRGDIWVAACEKGLFRYDVEQKKFYAYIDQVLYLSNVVYQDDKQQIWVGTWDRGLLRLATPYTTGRMQYDRFHRVEGEENSLFDNIVYDIGQDESHRIWVSTRSGLSIMHDESDFYSFENFLPEEGIGKLPYNEVSSILRTHDNQMWISMFGGGVCKIQTENKKFGVDRMEAVRSLYKTISIRNVFYAGDDEYWMGIIGFGMILYNARTHTCINYQEHPDFKDLPYTSTVDAIIRRKKTGEICFGTYSRGVWLYDEKSHKVRALNHLTQRKFENDCVHTLMEDSKGNLWIGTRQGVYILDAEDQFHKLSDWMPGVELDFLSSRVFDIKEDAEHHIWIATNYEGIVRLDLQDKTCRRYAVGQKRDVQNIFCLLVDSRQQIWAGSMWSGLSYYDRKQDAFVTINSFSTIENKGITNIVEDNRGKIWVTTNNTVLSFTMNDSHTLENINYYAVANEMETFSFNRSSHCKMADGRLLFGSSHGIRSFITDRIEHESAPFPLVFTDFKVHNQSLRSMSPDERLRFSSKDVNYADEITLTHRDNNFTVEFSLLNYVKPQENMYTYCLEGYDDKEIVVDAQRHFATYNNLPSGSYLFHLKGTNEDGVWGSSERTLKIRILPAPWLTWWAYCIYGVILAAIFCFIFRFLRYKMRMQHEIQIGKLEKQKIQEINHLKLQFFTNITHELMTPLSIILASLENLKSGGDKRALHAVMAANATRLMRLIQQVLEFRKVESGNLKISVSYGDISSFLRSCAEVFVPLLGKRRQILSFESSPEEISGFFDSDKLDKVIYNLLSNAAKYTPEDGRISVKARLADEHTLQVDIANTGELMTQKTMDGLFKRFYEGDYRKHNTIGTGIGLSLVKDLITIHRGTIQVFSNEEIGNCFRILLPIHREAYQQGEINETIAAQTQTTFPVPIYIDETMSDPDKKMESLLRSDYTILIVDDNEELCMLFSNLLSNCFRVKTAMDGRHALKVLEEGGIDLVVSDIMMPDMDGIELCRYMKTKFEYSHIPVILLTAKRAEESQIEGYNSGADGYISKPCNFSLLYAQIMNCLKRQERKGADFRKQIVFEVGKLEYTSLDETFLQRAIDCVNARLSDADFDQAEFVSEMGTSRSVLTEKLKSLTGLTPSAFVQNVRLTAACKLMDEQGKIRISDLAFAVGFNDSKYFSTCFKKKYGMTPKEYIEQGRN</sequence>
<reference evidence="13 14" key="1">
    <citation type="submission" date="2015-09" db="EMBL/GenBank/DDBJ databases">
        <authorList>
            <consortium name="Pathogen Informatics"/>
        </authorList>
    </citation>
    <scope>NUCLEOTIDE SEQUENCE [LARGE SCALE GENOMIC DNA]</scope>
    <source>
        <strain evidence="13 14">2789STDY5834880</strain>
    </source>
</reference>
<dbReference type="InterPro" id="IPR020449">
    <property type="entry name" value="Tscrpt_reg_AraC-type_HTH"/>
</dbReference>
<name>A0A174UI42_9BACE</name>
<dbReference type="CDD" id="cd17574">
    <property type="entry name" value="REC_OmpR"/>
    <property type="match status" value="1"/>
</dbReference>
<dbReference type="Pfam" id="PF00512">
    <property type="entry name" value="HisKA"/>
    <property type="match status" value="1"/>
</dbReference>
<comment type="catalytic activity">
    <reaction evidence="1">
        <text>ATP + protein L-histidine = ADP + protein N-phospho-L-histidine.</text>
        <dbReference type="EC" id="2.7.13.3"/>
    </reaction>
</comment>
<dbReference type="InterPro" id="IPR005467">
    <property type="entry name" value="His_kinase_dom"/>
</dbReference>
<dbReference type="GO" id="GO:0003700">
    <property type="term" value="F:DNA-binding transcription factor activity"/>
    <property type="evidence" value="ECO:0007669"/>
    <property type="project" value="InterPro"/>
</dbReference>
<keyword evidence="6" id="KW-0804">Transcription</keyword>
<dbReference type="Pfam" id="PF07494">
    <property type="entry name" value="Reg_prop"/>
    <property type="match status" value="1"/>
</dbReference>
<protein>
    <recommendedName>
        <fullName evidence="2">histidine kinase</fullName>
        <ecNumber evidence="2">2.7.13.3</ecNumber>
    </recommendedName>
</protein>
<dbReference type="InterPro" id="IPR018062">
    <property type="entry name" value="HTH_AraC-typ_CS"/>
</dbReference>
<dbReference type="SMART" id="SM00387">
    <property type="entry name" value="HATPase_c"/>
    <property type="match status" value="1"/>
</dbReference>
<keyword evidence="8" id="KW-0472">Membrane</keyword>
<keyword evidence="3 7" id="KW-0597">Phosphoprotein</keyword>
<dbReference type="InterPro" id="IPR013783">
    <property type="entry name" value="Ig-like_fold"/>
</dbReference>
<evidence type="ECO:0000256" key="4">
    <source>
        <dbReference type="ARBA" id="ARBA00023015"/>
    </source>
</evidence>
<feature type="modified residue" description="4-aspartylphosphate" evidence="7">
    <location>
        <position position="1164"/>
    </location>
</feature>
<dbReference type="Gene3D" id="1.10.287.130">
    <property type="match status" value="1"/>
</dbReference>
<evidence type="ECO:0000256" key="8">
    <source>
        <dbReference type="SAM" id="Phobius"/>
    </source>
</evidence>
<dbReference type="SUPFAM" id="SSF55874">
    <property type="entry name" value="ATPase domain of HSP90 chaperone/DNA topoisomerase II/histidine kinase"/>
    <property type="match status" value="1"/>
</dbReference>
<proteinExistence type="predicted"/>
<dbReference type="Pfam" id="PF02518">
    <property type="entry name" value="HATPase_c"/>
    <property type="match status" value="1"/>
</dbReference>
<dbReference type="PANTHER" id="PTHR43547">
    <property type="entry name" value="TWO-COMPONENT HISTIDINE KINASE"/>
    <property type="match status" value="1"/>
</dbReference>
<dbReference type="InterPro" id="IPR003661">
    <property type="entry name" value="HisK_dim/P_dom"/>
</dbReference>
<dbReference type="Gene3D" id="2.130.10.10">
    <property type="entry name" value="YVTN repeat-like/Quinoprotein amine dehydrogenase"/>
    <property type="match status" value="2"/>
</dbReference>
<keyword evidence="13" id="KW-0808">Transferase</keyword>
<evidence type="ECO:0000259" key="10">
    <source>
        <dbReference type="PROSITE" id="PS01124"/>
    </source>
</evidence>
<dbReference type="SMART" id="SM00448">
    <property type="entry name" value="REC"/>
    <property type="match status" value="1"/>
</dbReference>
<keyword evidence="8" id="KW-1133">Transmembrane helix</keyword>
<keyword evidence="9" id="KW-0732">Signal</keyword>
<dbReference type="InterPro" id="IPR018060">
    <property type="entry name" value="HTH_AraC"/>
</dbReference>
<dbReference type="Pfam" id="PF07495">
    <property type="entry name" value="Y_Y_Y"/>
    <property type="match status" value="1"/>
</dbReference>
<keyword evidence="5" id="KW-0238">DNA-binding</keyword>
<dbReference type="SUPFAM" id="SSF52172">
    <property type="entry name" value="CheY-like"/>
    <property type="match status" value="1"/>
</dbReference>
<feature type="signal peptide" evidence="9">
    <location>
        <begin position="1"/>
        <end position="24"/>
    </location>
</feature>
<dbReference type="Gene3D" id="2.60.40.10">
    <property type="entry name" value="Immunoglobulins"/>
    <property type="match status" value="1"/>
</dbReference>
<evidence type="ECO:0000313" key="14">
    <source>
        <dbReference type="Proteomes" id="UP000095657"/>
    </source>
</evidence>
<dbReference type="Pfam" id="PF12833">
    <property type="entry name" value="HTH_18"/>
    <property type="match status" value="1"/>
</dbReference>
<dbReference type="FunFam" id="2.60.40.10:FF:000791">
    <property type="entry name" value="Two-component system sensor histidine kinase/response regulator"/>
    <property type="match status" value="1"/>
</dbReference>
<dbReference type="PANTHER" id="PTHR43547:SF2">
    <property type="entry name" value="HYBRID SIGNAL TRANSDUCTION HISTIDINE KINASE C"/>
    <property type="match status" value="1"/>
</dbReference>
<evidence type="ECO:0000313" key="13">
    <source>
        <dbReference type="EMBL" id="CUQ20401.1"/>
    </source>
</evidence>
<evidence type="ECO:0000256" key="1">
    <source>
        <dbReference type="ARBA" id="ARBA00000085"/>
    </source>
</evidence>
<dbReference type="InterPro" id="IPR036890">
    <property type="entry name" value="HATPase_C_sf"/>
</dbReference>
<dbReference type="InterPro" id="IPR001789">
    <property type="entry name" value="Sig_transdc_resp-reg_receiver"/>
</dbReference>
<feature type="domain" description="Response regulatory" evidence="12">
    <location>
        <begin position="1116"/>
        <end position="1231"/>
    </location>
</feature>
<evidence type="ECO:0000259" key="12">
    <source>
        <dbReference type="PROSITE" id="PS50110"/>
    </source>
</evidence>
<keyword evidence="4" id="KW-0805">Transcription regulation</keyword>
<feature type="domain" description="Histidine kinase" evidence="11">
    <location>
        <begin position="857"/>
        <end position="1070"/>
    </location>
</feature>
<dbReference type="RefSeq" id="WP_055173748.1">
    <property type="nucleotide sequence ID" value="NZ_CZAI01000016.1"/>
</dbReference>
<evidence type="ECO:0000259" key="11">
    <source>
        <dbReference type="PROSITE" id="PS50109"/>
    </source>
</evidence>
<dbReference type="InterPro" id="IPR011110">
    <property type="entry name" value="Reg_prop"/>
</dbReference>
<dbReference type="InterPro" id="IPR036097">
    <property type="entry name" value="HisK_dim/P_sf"/>
</dbReference>
<evidence type="ECO:0000256" key="2">
    <source>
        <dbReference type="ARBA" id="ARBA00012438"/>
    </source>
</evidence>
<evidence type="ECO:0000256" key="3">
    <source>
        <dbReference type="ARBA" id="ARBA00022553"/>
    </source>
</evidence>
<dbReference type="Proteomes" id="UP000095657">
    <property type="component" value="Unassembled WGS sequence"/>
</dbReference>
<dbReference type="GO" id="GO:0043565">
    <property type="term" value="F:sequence-specific DNA binding"/>
    <property type="evidence" value="ECO:0007669"/>
    <property type="project" value="InterPro"/>
</dbReference>
<dbReference type="InterPro" id="IPR011123">
    <property type="entry name" value="Y_Y_Y"/>
</dbReference>
<feature type="domain" description="HTH araC/xylS-type" evidence="10">
    <location>
        <begin position="1263"/>
        <end position="1363"/>
    </location>
</feature>
<dbReference type="PRINTS" id="PR00032">
    <property type="entry name" value="HTHARAC"/>
</dbReference>
<dbReference type="PROSITE" id="PS00041">
    <property type="entry name" value="HTH_ARAC_FAMILY_1"/>
    <property type="match status" value="1"/>
</dbReference>
<dbReference type="InterPro" id="IPR009057">
    <property type="entry name" value="Homeodomain-like_sf"/>
</dbReference>
<dbReference type="InterPro" id="IPR011006">
    <property type="entry name" value="CheY-like_superfamily"/>
</dbReference>
<dbReference type="PROSITE" id="PS01124">
    <property type="entry name" value="HTH_ARAC_FAMILY_2"/>
    <property type="match status" value="1"/>
</dbReference>
<dbReference type="STRING" id="47678.ERS852494_04286"/>
<organism evidence="13 14">
    <name type="scientific">Bacteroides caccae</name>
    <dbReference type="NCBI Taxonomy" id="47678"/>
    <lineage>
        <taxon>Bacteria</taxon>
        <taxon>Pseudomonadati</taxon>
        <taxon>Bacteroidota</taxon>
        <taxon>Bacteroidia</taxon>
        <taxon>Bacteroidales</taxon>
        <taxon>Bacteroidaceae</taxon>
        <taxon>Bacteroides</taxon>
    </lineage>
</organism>
<feature type="chain" id="PRO_5008034904" description="histidine kinase" evidence="9">
    <location>
        <begin position="25"/>
        <end position="1366"/>
    </location>
</feature>
<dbReference type="EMBL" id="CZAI01000016">
    <property type="protein sequence ID" value="CUQ20401.1"/>
    <property type="molecule type" value="Genomic_DNA"/>
</dbReference>
<evidence type="ECO:0000256" key="7">
    <source>
        <dbReference type="PROSITE-ProRule" id="PRU00169"/>
    </source>
</evidence>
<keyword evidence="13" id="KW-0418">Kinase</keyword>
<dbReference type="Gene3D" id="3.40.50.2300">
    <property type="match status" value="1"/>
</dbReference>
<dbReference type="Gene3D" id="1.10.10.60">
    <property type="entry name" value="Homeodomain-like"/>
    <property type="match status" value="1"/>
</dbReference>
<dbReference type="InterPro" id="IPR003594">
    <property type="entry name" value="HATPase_dom"/>
</dbReference>
<dbReference type="Gene3D" id="3.30.565.10">
    <property type="entry name" value="Histidine kinase-like ATPase, C-terminal domain"/>
    <property type="match status" value="1"/>
</dbReference>
<evidence type="ECO:0000256" key="6">
    <source>
        <dbReference type="ARBA" id="ARBA00023163"/>
    </source>
</evidence>
<dbReference type="Pfam" id="PF00072">
    <property type="entry name" value="Response_reg"/>
    <property type="match status" value="1"/>
</dbReference>
<keyword evidence="8" id="KW-0812">Transmembrane</keyword>
<evidence type="ECO:0000256" key="5">
    <source>
        <dbReference type="ARBA" id="ARBA00023125"/>
    </source>
</evidence>